<keyword evidence="2 4" id="KW-1133">Transmembrane helix</keyword>
<feature type="domain" description="Major facilitator superfamily (MFS) profile" evidence="5">
    <location>
        <begin position="11"/>
        <end position="402"/>
    </location>
</feature>
<keyword evidence="3 4" id="KW-0472">Membrane</keyword>
<keyword evidence="1 4" id="KW-0812">Transmembrane</keyword>
<dbReference type="EMBL" id="FYEX01000001">
    <property type="protein sequence ID" value="SNC59750.1"/>
    <property type="molecule type" value="Genomic_DNA"/>
</dbReference>
<dbReference type="PANTHER" id="PTHR23537">
    <property type="match status" value="1"/>
</dbReference>
<evidence type="ECO:0000256" key="2">
    <source>
        <dbReference type="ARBA" id="ARBA00022989"/>
    </source>
</evidence>
<dbReference type="GO" id="GO:0005886">
    <property type="term" value="C:plasma membrane"/>
    <property type="evidence" value="ECO:0007669"/>
    <property type="project" value="TreeGrafter"/>
</dbReference>
<feature type="transmembrane region" description="Helical" evidence="4">
    <location>
        <begin position="347"/>
        <end position="369"/>
    </location>
</feature>
<protein>
    <submittedName>
        <fullName evidence="6">Predicted arabinose efflux permease, MFS family</fullName>
    </submittedName>
</protein>
<dbReference type="InterPro" id="IPR036259">
    <property type="entry name" value="MFS_trans_sf"/>
</dbReference>
<dbReference type="SUPFAM" id="SSF103473">
    <property type="entry name" value="MFS general substrate transporter"/>
    <property type="match status" value="1"/>
</dbReference>
<accession>A0A212T1M1</accession>
<dbReference type="PANTHER" id="PTHR23537:SF1">
    <property type="entry name" value="SUGAR TRANSPORTER"/>
    <property type="match status" value="1"/>
</dbReference>
<dbReference type="OrthoDB" id="8747367at2"/>
<dbReference type="InterPro" id="IPR020846">
    <property type="entry name" value="MFS_dom"/>
</dbReference>
<gene>
    <name evidence="6" type="ORF">SAMN06295916_0134</name>
</gene>
<evidence type="ECO:0000256" key="1">
    <source>
        <dbReference type="ARBA" id="ARBA00022692"/>
    </source>
</evidence>
<feature type="transmembrane region" description="Helical" evidence="4">
    <location>
        <begin position="77"/>
        <end position="93"/>
    </location>
</feature>
<dbReference type="RefSeq" id="WP_088811999.1">
    <property type="nucleotide sequence ID" value="NZ_FYEX01000001.1"/>
</dbReference>
<feature type="transmembrane region" description="Helical" evidence="4">
    <location>
        <begin position="135"/>
        <end position="159"/>
    </location>
</feature>
<sequence length="403" mass="42742">MFSNKHPFLTAFSLALGSAIALGLARFSYGLLLPVMKEDLDWSYLVAGAMNTANALGYFIGALSSPMCMRKMSVHRFFISASIITGIFLYLSGCTDNTSLLFVLRVIAGIASAWIFVAGGVLVSQLGSIHANRSGLLLGIYYGGPGLGIFISTLAVPFFNEWGMSANWQHSWQLAWYALGALCIALTVVLIRPITSIPAIPPKPIGHSGTPLRTYVPILAGYFMFGVGYIGYMTFVIALLKQLGLPSVTINIFYAVLGLSVMASSRLWAQMLDHYKGGQSLAILNTLLGFASLIPALMAIYDVTLNTLAIVGIFISGIMFGCVFLSAVASTTAFVKHNMPPTDWVGGITAFTSIFAAGQIVGPTIAGWISDGQGGLASGLLFSGLALLLGGLLATKQKPLLKK</sequence>
<feature type="transmembrane region" description="Helical" evidence="4">
    <location>
        <begin position="281"/>
        <end position="301"/>
    </location>
</feature>
<dbReference type="PROSITE" id="PS50850">
    <property type="entry name" value="MFS"/>
    <property type="match status" value="1"/>
</dbReference>
<feature type="transmembrane region" description="Helical" evidence="4">
    <location>
        <begin position="375"/>
        <end position="394"/>
    </location>
</feature>
<dbReference type="AlphaFoldDB" id="A0A212T1M1"/>
<evidence type="ECO:0000313" key="6">
    <source>
        <dbReference type="EMBL" id="SNC59750.1"/>
    </source>
</evidence>
<feature type="transmembrane region" description="Helical" evidence="4">
    <location>
        <begin position="99"/>
        <end position="123"/>
    </location>
</feature>
<feature type="transmembrane region" description="Helical" evidence="4">
    <location>
        <begin position="174"/>
        <end position="194"/>
    </location>
</feature>
<evidence type="ECO:0000256" key="3">
    <source>
        <dbReference type="ARBA" id="ARBA00023136"/>
    </source>
</evidence>
<organism evidence="6 7">
    <name type="scientific">Polynucleobacter victoriensis</name>
    <dbReference type="NCBI Taxonomy" id="2049319"/>
    <lineage>
        <taxon>Bacteria</taxon>
        <taxon>Pseudomonadati</taxon>
        <taxon>Pseudomonadota</taxon>
        <taxon>Betaproteobacteria</taxon>
        <taxon>Burkholderiales</taxon>
        <taxon>Burkholderiaceae</taxon>
        <taxon>Polynucleobacter</taxon>
    </lineage>
</organism>
<name>A0A212T1M1_9BURK</name>
<dbReference type="Pfam" id="PF06779">
    <property type="entry name" value="MFS_4"/>
    <property type="match status" value="1"/>
</dbReference>
<dbReference type="Proteomes" id="UP000197215">
    <property type="component" value="Unassembled WGS sequence"/>
</dbReference>
<feature type="transmembrane region" description="Helical" evidence="4">
    <location>
        <begin position="45"/>
        <end position="65"/>
    </location>
</feature>
<evidence type="ECO:0000259" key="5">
    <source>
        <dbReference type="PROSITE" id="PS50850"/>
    </source>
</evidence>
<feature type="transmembrane region" description="Helical" evidence="4">
    <location>
        <begin position="252"/>
        <end position="269"/>
    </location>
</feature>
<evidence type="ECO:0000256" key="4">
    <source>
        <dbReference type="SAM" id="Phobius"/>
    </source>
</evidence>
<keyword evidence="7" id="KW-1185">Reference proteome</keyword>
<dbReference type="InterPro" id="IPR010645">
    <property type="entry name" value="MFS_4"/>
</dbReference>
<feature type="transmembrane region" description="Helical" evidence="4">
    <location>
        <begin position="215"/>
        <end position="240"/>
    </location>
</feature>
<dbReference type="GO" id="GO:0022857">
    <property type="term" value="F:transmembrane transporter activity"/>
    <property type="evidence" value="ECO:0007669"/>
    <property type="project" value="InterPro"/>
</dbReference>
<proteinExistence type="predicted"/>
<feature type="transmembrane region" description="Helical" evidence="4">
    <location>
        <begin position="307"/>
        <end position="335"/>
    </location>
</feature>
<evidence type="ECO:0000313" key="7">
    <source>
        <dbReference type="Proteomes" id="UP000197215"/>
    </source>
</evidence>
<dbReference type="Gene3D" id="1.20.1250.20">
    <property type="entry name" value="MFS general substrate transporter like domains"/>
    <property type="match status" value="2"/>
</dbReference>
<reference evidence="6 7" key="1">
    <citation type="submission" date="2017-06" db="EMBL/GenBank/DDBJ databases">
        <authorList>
            <person name="Kim H.J."/>
            <person name="Triplett B.A."/>
        </authorList>
    </citation>
    <scope>NUCLEOTIDE SEQUENCE [LARGE SCALE GENOMIC DNA]</scope>
    <source>
        <strain evidence="6 7">MWH-VicM1</strain>
    </source>
</reference>